<dbReference type="AlphaFoldDB" id="A0A0B0PE49"/>
<name>A0A0B0PE49_GOSAR</name>
<proteinExistence type="predicted"/>
<dbReference type="EMBL" id="KN424188">
    <property type="protein sequence ID" value="KHG23215.1"/>
    <property type="molecule type" value="Genomic_DNA"/>
</dbReference>
<accession>A0A0B0PE49</accession>
<evidence type="ECO:0000313" key="2">
    <source>
        <dbReference type="Proteomes" id="UP000032142"/>
    </source>
</evidence>
<keyword evidence="2" id="KW-1185">Reference proteome</keyword>
<gene>
    <name evidence="1" type="ORF">F383_29919</name>
</gene>
<protein>
    <submittedName>
        <fullName evidence="1">Arachidonate 12-lipoxygenase, 12S-type</fullName>
    </submittedName>
</protein>
<organism evidence="1 2">
    <name type="scientific">Gossypium arboreum</name>
    <name type="common">Tree cotton</name>
    <name type="synonym">Gossypium nanking</name>
    <dbReference type="NCBI Taxonomy" id="29729"/>
    <lineage>
        <taxon>Eukaryota</taxon>
        <taxon>Viridiplantae</taxon>
        <taxon>Streptophyta</taxon>
        <taxon>Embryophyta</taxon>
        <taxon>Tracheophyta</taxon>
        <taxon>Spermatophyta</taxon>
        <taxon>Magnoliopsida</taxon>
        <taxon>eudicotyledons</taxon>
        <taxon>Gunneridae</taxon>
        <taxon>Pentapetalae</taxon>
        <taxon>rosids</taxon>
        <taxon>malvids</taxon>
        <taxon>Malvales</taxon>
        <taxon>Malvaceae</taxon>
        <taxon>Malvoideae</taxon>
        <taxon>Gossypium</taxon>
    </lineage>
</organism>
<evidence type="ECO:0000313" key="1">
    <source>
        <dbReference type="EMBL" id="KHG23215.1"/>
    </source>
</evidence>
<reference evidence="2" key="1">
    <citation type="submission" date="2014-09" db="EMBL/GenBank/DDBJ databases">
        <authorList>
            <person name="Mudge J."/>
            <person name="Ramaraj T."/>
            <person name="Lindquist I.E."/>
            <person name="Bharti A.K."/>
            <person name="Sundararajan A."/>
            <person name="Cameron C.T."/>
            <person name="Woodward J.E."/>
            <person name="May G.D."/>
            <person name="Brubaker C."/>
            <person name="Broadhvest J."/>
            <person name="Wilkins T.A."/>
        </authorList>
    </citation>
    <scope>NUCLEOTIDE SEQUENCE</scope>
    <source>
        <strain evidence="2">cv. AKA8401</strain>
    </source>
</reference>
<dbReference type="Proteomes" id="UP000032142">
    <property type="component" value="Unassembled WGS sequence"/>
</dbReference>
<sequence length="79" mass="8695">MERKRGYSIAQTWEKMPTPCPRHGLTLASTSKSMPCPRQTCLTIAPVSKPMHVPDMSYTGSHNVADACPDMSYTSTHIA</sequence>